<dbReference type="PANTHER" id="PTHR43744">
    <property type="entry name" value="ABC TRANSPORTER PERMEASE PROTEIN MG189-RELATED-RELATED"/>
    <property type="match status" value="1"/>
</dbReference>
<dbReference type="SUPFAM" id="SSF161098">
    <property type="entry name" value="MetI-like"/>
    <property type="match status" value="1"/>
</dbReference>
<gene>
    <name evidence="8" type="ORF">SDC9_209655</name>
</gene>
<evidence type="ECO:0000256" key="6">
    <source>
        <dbReference type="ARBA" id="ARBA00023136"/>
    </source>
</evidence>
<dbReference type="GO" id="GO:0005886">
    <property type="term" value="C:plasma membrane"/>
    <property type="evidence" value="ECO:0007669"/>
    <property type="project" value="UniProtKB-SubCell"/>
</dbReference>
<dbReference type="EMBL" id="VSSQ01139198">
    <property type="protein sequence ID" value="MPN61909.1"/>
    <property type="molecule type" value="Genomic_DNA"/>
</dbReference>
<evidence type="ECO:0008006" key="9">
    <source>
        <dbReference type="Google" id="ProtNLM"/>
    </source>
</evidence>
<evidence type="ECO:0000256" key="5">
    <source>
        <dbReference type="ARBA" id="ARBA00022989"/>
    </source>
</evidence>
<keyword evidence="5 7" id="KW-1133">Transmembrane helix</keyword>
<dbReference type="Gene3D" id="1.10.3720.10">
    <property type="entry name" value="MetI-like"/>
    <property type="match status" value="1"/>
</dbReference>
<reference evidence="8" key="1">
    <citation type="submission" date="2019-08" db="EMBL/GenBank/DDBJ databases">
        <authorList>
            <person name="Kucharzyk K."/>
            <person name="Murdoch R.W."/>
            <person name="Higgins S."/>
            <person name="Loffler F."/>
        </authorList>
    </citation>
    <scope>NUCLEOTIDE SEQUENCE</scope>
</reference>
<dbReference type="PANTHER" id="PTHR43744:SF12">
    <property type="entry name" value="ABC TRANSPORTER PERMEASE PROTEIN MG189-RELATED"/>
    <property type="match status" value="1"/>
</dbReference>
<proteinExistence type="predicted"/>
<protein>
    <recommendedName>
        <fullName evidence="9">L-arabinose transport system permease protein AraQ</fullName>
    </recommendedName>
</protein>
<organism evidence="8">
    <name type="scientific">bioreactor metagenome</name>
    <dbReference type="NCBI Taxonomy" id="1076179"/>
    <lineage>
        <taxon>unclassified sequences</taxon>
        <taxon>metagenomes</taxon>
        <taxon>ecological metagenomes</taxon>
    </lineage>
</organism>
<evidence type="ECO:0000256" key="2">
    <source>
        <dbReference type="ARBA" id="ARBA00022448"/>
    </source>
</evidence>
<name>A0A645JGU6_9ZZZZ</name>
<dbReference type="AlphaFoldDB" id="A0A645JGU6"/>
<evidence type="ECO:0000256" key="4">
    <source>
        <dbReference type="ARBA" id="ARBA00022692"/>
    </source>
</evidence>
<accession>A0A645JGU6</accession>
<sequence length="60" mass="6579">MLNEVKKMTLPLALSYFATQHMADLAATMAASALIMVPVTLVFLCFQKQFIKGITLSGMK</sequence>
<dbReference type="InterPro" id="IPR035906">
    <property type="entry name" value="MetI-like_sf"/>
</dbReference>
<keyword evidence="2" id="KW-0813">Transport</keyword>
<evidence type="ECO:0000313" key="8">
    <source>
        <dbReference type="EMBL" id="MPN61909.1"/>
    </source>
</evidence>
<evidence type="ECO:0000256" key="1">
    <source>
        <dbReference type="ARBA" id="ARBA00004651"/>
    </source>
</evidence>
<keyword evidence="4 7" id="KW-0812">Transmembrane</keyword>
<comment type="subcellular location">
    <subcellularLocation>
        <location evidence="1">Cell membrane</location>
        <topology evidence="1">Multi-pass membrane protein</topology>
    </subcellularLocation>
</comment>
<feature type="transmembrane region" description="Helical" evidence="7">
    <location>
        <begin position="25"/>
        <end position="46"/>
    </location>
</feature>
<evidence type="ECO:0000256" key="3">
    <source>
        <dbReference type="ARBA" id="ARBA00022475"/>
    </source>
</evidence>
<keyword evidence="3" id="KW-1003">Cell membrane</keyword>
<evidence type="ECO:0000256" key="7">
    <source>
        <dbReference type="SAM" id="Phobius"/>
    </source>
</evidence>
<keyword evidence="6 7" id="KW-0472">Membrane</keyword>
<comment type="caution">
    <text evidence="8">The sequence shown here is derived from an EMBL/GenBank/DDBJ whole genome shotgun (WGS) entry which is preliminary data.</text>
</comment>